<dbReference type="PROSITE" id="PS50041">
    <property type="entry name" value="C_TYPE_LECTIN_2"/>
    <property type="match status" value="1"/>
</dbReference>
<comment type="caution">
    <text evidence="4">Lacks conserved residue(s) required for the propagation of feature annotation.</text>
</comment>
<keyword evidence="3" id="KW-1015">Disulfide bond</keyword>
<dbReference type="OrthoDB" id="5981195at2759"/>
<dbReference type="InterPro" id="IPR033989">
    <property type="entry name" value="CD209-like_CTLD"/>
</dbReference>
<keyword evidence="2" id="KW-0430">Lectin</keyword>
<dbReference type="Pfam" id="PF00059">
    <property type="entry name" value="Lectin_C"/>
    <property type="match status" value="1"/>
</dbReference>
<dbReference type="InterPro" id="IPR001507">
    <property type="entry name" value="ZP_dom"/>
</dbReference>
<dbReference type="PANTHER" id="PTHR14002">
    <property type="entry name" value="ENDOGLIN/TGF-BETA RECEPTOR TYPE III"/>
    <property type="match status" value="1"/>
</dbReference>
<evidence type="ECO:0000256" key="5">
    <source>
        <dbReference type="SAM" id="Phobius"/>
    </source>
</evidence>
<accession>A0A3M6UFL3</accession>
<proteinExistence type="predicted"/>
<name>A0A3M6UFL3_POCDA</name>
<dbReference type="PROSITE" id="PS50923">
    <property type="entry name" value="SUSHI"/>
    <property type="match status" value="2"/>
</dbReference>
<dbReference type="InterPro" id="IPR035976">
    <property type="entry name" value="Sushi/SCR/CCP_sf"/>
</dbReference>
<dbReference type="CDD" id="cd03590">
    <property type="entry name" value="CLECT_DC-SIGN_like"/>
    <property type="match status" value="1"/>
</dbReference>
<dbReference type="InterPro" id="IPR018097">
    <property type="entry name" value="EGF_Ca-bd_CS"/>
</dbReference>
<dbReference type="Pfam" id="PF00084">
    <property type="entry name" value="Sushi"/>
    <property type="match status" value="2"/>
</dbReference>
<feature type="non-terminal residue" evidence="9">
    <location>
        <position position="629"/>
    </location>
</feature>
<dbReference type="InterPro" id="IPR016187">
    <property type="entry name" value="CTDL_fold"/>
</dbReference>
<dbReference type="Proteomes" id="UP000275408">
    <property type="component" value="Unassembled WGS sequence"/>
</dbReference>
<dbReference type="InterPro" id="IPR016186">
    <property type="entry name" value="C-type_lectin-like/link_sf"/>
</dbReference>
<dbReference type="InterPro" id="IPR055355">
    <property type="entry name" value="ZP-C"/>
</dbReference>
<dbReference type="SUPFAM" id="SSF57535">
    <property type="entry name" value="Complement control module/SCR domain"/>
    <property type="match status" value="2"/>
</dbReference>
<dbReference type="InterPro" id="IPR042235">
    <property type="entry name" value="ZP-C_dom"/>
</dbReference>
<dbReference type="SUPFAM" id="SSF56436">
    <property type="entry name" value="C-type lectin-like"/>
    <property type="match status" value="1"/>
</dbReference>
<dbReference type="InterPro" id="IPR018378">
    <property type="entry name" value="C-type_lectin_CS"/>
</dbReference>
<dbReference type="PROSITE" id="PS01187">
    <property type="entry name" value="EGF_CA"/>
    <property type="match status" value="1"/>
</dbReference>
<feature type="transmembrane region" description="Helical" evidence="5">
    <location>
        <begin position="589"/>
        <end position="610"/>
    </location>
</feature>
<dbReference type="SMART" id="SM00241">
    <property type="entry name" value="ZP"/>
    <property type="match status" value="1"/>
</dbReference>
<keyword evidence="5" id="KW-1133">Transmembrane helix</keyword>
<reference evidence="9 10" key="1">
    <citation type="journal article" date="2018" name="Sci. Rep.">
        <title>Comparative analysis of the Pocillopora damicornis genome highlights role of immune system in coral evolution.</title>
        <authorList>
            <person name="Cunning R."/>
            <person name="Bay R.A."/>
            <person name="Gillette P."/>
            <person name="Baker A.C."/>
            <person name="Traylor-Knowles N."/>
        </authorList>
    </citation>
    <scope>NUCLEOTIDE SEQUENCE [LARGE SCALE GENOMIC DNA]</scope>
    <source>
        <strain evidence="9">RSMAS</strain>
        <tissue evidence="9">Whole animal</tissue>
    </source>
</reference>
<feature type="domain" description="C-type lectin" evidence="6">
    <location>
        <begin position="17"/>
        <end position="132"/>
    </location>
</feature>
<evidence type="ECO:0000313" key="9">
    <source>
        <dbReference type="EMBL" id="RMX52415.1"/>
    </source>
</evidence>
<evidence type="ECO:0000256" key="4">
    <source>
        <dbReference type="PROSITE-ProRule" id="PRU00302"/>
    </source>
</evidence>
<dbReference type="PROSITE" id="PS00615">
    <property type="entry name" value="C_TYPE_LECTIN_1"/>
    <property type="match status" value="1"/>
</dbReference>
<dbReference type="AlphaFoldDB" id="A0A3M6UFL3"/>
<sequence>LVLPRSAQVCPKNWVRFHNSCYKFSSKSASWNAAKASCEAQGSHLVVINSRAENQAIGTRSSHTMFIGLHRDPKDQSRWLWVDGSRPTFTNWNSGEPNNSGGREACVELYTQKHGLKWNDLQCTGPRRYICETSVKCPVLTVGRLVKTTPNNCVTSPAKHNTNCSFSCPQGYYLQGPSKKQCGANGQWTDSAKPVTCKVECPVLTVGRLVKTTPNNCVTSPAKHDTECSFSCPQGYYLQGPSKKQCGANGQWTDSAKSVTCKDTDECAVSNGDCSHECVNIAGGYKCECPDLELSLSSDNKTCHAPGVNVQCNSNNMTIIIPKSLFRGRDRGRLRLLDSRCKAEETNASFSLTTPLTGCDTKRRLTPTAIVYSNIVFEIPVAAKDVATRVREIEIPFSCYLSKFGVVSSVGWRPSNTKLRFSDEGKGNFTLSLNMFRDKRFVSPYMKDDFPVDVLLRKPLFFEVSVTSTDKKLSIMADRCYATPTQDEKSSVNYEFIKKGAQRFSLEAFKFIADHPFVFVHCHVIVCNATNPASQCAKKCPSSGRGRRAVSDHVTDDVYSLAQGPIRLARGKRERKKENAFTENGSSPFFMISVFVMCAACLVGTALMIVKKSRDKPIGYTLLASRSQE</sequence>
<dbReference type="Gene3D" id="2.60.40.3210">
    <property type="entry name" value="Zona pellucida, ZP-N domain"/>
    <property type="match status" value="1"/>
</dbReference>
<dbReference type="SMART" id="SM00032">
    <property type="entry name" value="CCP"/>
    <property type="match status" value="2"/>
</dbReference>
<dbReference type="Gene3D" id="2.10.25.10">
    <property type="entry name" value="Laminin"/>
    <property type="match status" value="1"/>
</dbReference>
<evidence type="ECO:0008006" key="11">
    <source>
        <dbReference type="Google" id="ProtNLM"/>
    </source>
</evidence>
<dbReference type="GO" id="GO:0005509">
    <property type="term" value="F:calcium ion binding"/>
    <property type="evidence" value="ECO:0007669"/>
    <property type="project" value="InterPro"/>
</dbReference>
<evidence type="ECO:0000259" key="7">
    <source>
        <dbReference type="PROSITE" id="PS50923"/>
    </source>
</evidence>
<comment type="caution">
    <text evidence="9">The sequence shown here is derived from an EMBL/GenBank/DDBJ whole genome shotgun (WGS) entry which is preliminary data.</text>
</comment>
<dbReference type="GO" id="GO:0030246">
    <property type="term" value="F:carbohydrate binding"/>
    <property type="evidence" value="ECO:0007669"/>
    <property type="project" value="UniProtKB-KW"/>
</dbReference>
<dbReference type="SMART" id="SM00179">
    <property type="entry name" value="EGF_CA"/>
    <property type="match status" value="1"/>
</dbReference>
<evidence type="ECO:0000256" key="1">
    <source>
        <dbReference type="ARBA" id="ARBA00022729"/>
    </source>
</evidence>
<dbReference type="SMART" id="SM00034">
    <property type="entry name" value="CLECT"/>
    <property type="match status" value="1"/>
</dbReference>
<dbReference type="Gene3D" id="3.10.100.10">
    <property type="entry name" value="Mannose-Binding Protein A, subunit A"/>
    <property type="match status" value="1"/>
</dbReference>
<gene>
    <name evidence="9" type="ORF">pdam_00024386</name>
</gene>
<dbReference type="EMBL" id="RCHS01001646">
    <property type="protein sequence ID" value="RMX52415.1"/>
    <property type="molecule type" value="Genomic_DNA"/>
</dbReference>
<dbReference type="InterPro" id="IPR000436">
    <property type="entry name" value="Sushi_SCR_CCP_dom"/>
</dbReference>
<dbReference type="STRING" id="46731.A0A3M6UFL3"/>
<dbReference type="PROSITE" id="PS51034">
    <property type="entry name" value="ZP_2"/>
    <property type="match status" value="1"/>
</dbReference>
<dbReference type="CDD" id="cd00033">
    <property type="entry name" value="CCP"/>
    <property type="match status" value="2"/>
</dbReference>
<dbReference type="SUPFAM" id="SSF57196">
    <property type="entry name" value="EGF/Laminin"/>
    <property type="match status" value="1"/>
</dbReference>
<keyword evidence="4" id="KW-0768">Sushi</keyword>
<dbReference type="Gene3D" id="2.60.40.4100">
    <property type="entry name" value="Zona pellucida, ZP-C domain"/>
    <property type="match status" value="2"/>
</dbReference>
<organism evidence="9 10">
    <name type="scientific">Pocillopora damicornis</name>
    <name type="common">Cauliflower coral</name>
    <name type="synonym">Millepora damicornis</name>
    <dbReference type="NCBI Taxonomy" id="46731"/>
    <lineage>
        <taxon>Eukaryota</taxon>
        <taxon>Metazoa</taxon>
        <taxon>Cnidaria</taxon>
        <taxon>Anthozoa</taxon>
        <taxon>Hexacorallia</taxon>
        <taxon>Scleractinia</taxon>
        <taxon>Astrocoeniina</taxon>
        <taxon>Pocilloporidae</taxon>
        <taxon>Pocillopora</taxon>
    </lineage>
</organism>
<keyword evidence="5" id="KW-0812">Transmembrane</keyword>
<dbReference type="Gene3D" id="2.10.70.10">
    <property type="entry name" value="Complement Module, domain 1"/>
    <property type="match status" value="2"/>
</dbReference>
<keyword evidence="1" id="KW-0732">Signal</keyword>
<evidence type="ECO:0000259" key="8">
    <source>
        <dbReference type="PROSITE" id="PS51034"/>
    </source>
</evidence>
<dbReference type="InterPro" id="IPR001304">
    <property type="entry name" value="C-type_lectin-like"/>
</dbReference>
<feature type="domain" description="ZP" evidence="8">
    <location>
        <begin position="311"/>
        <end position="543"/>
    </location>
</feature>
<keyword evidence="10" id="KW-1185">Reference proteome</keyword>
<feature type="domain" description="Sushi" evidence="7">
    <location>
        <begin position="209"/>
        <end position="263"/>
    </location>
</feature>
<evidence type="ECO:0000256" key="3">
    <source>
        <dbReference type="ARBA" id="ARBA00023157"/>
    </source>
</evidence>
<dbReference type="InterPro" id="IPR001881">
    <property type="entry name" value="EGF-like_Ca-bd_dom"/>
</dbReference>
<dbReference type="CDD" id="cd00054">
    <property type="entry name" value="EGF_CA"/>
    <property type="match status" value="1"/>
</dbReference>
<evidence type="ECO:0000259" key="6">
    <source>
        <dbReference type="PROSITE" id="PS50041"/>
    </source>
</evidence>
<keyword evidence="5" id="KW-0472">Membrane</keyword>
<protein>
    <recommendedName>
        <fullName evidence="11">ZP domain-containing protein</fullName>
    </recommendedName>
</protein>
<evidence type="ECO:0000313" key="10">
    <source>
        <dbReference type="Proteomes" id="UP000275408"/>
    </source>
</evidence>
<feature type="domain" description="Sushi" evidence="7">
    <location>
        <begin position="135"/>
        <end position="199"/>
    </location>
</feature>
<feature type="non-terminal residue" evidence="9">
    <location>
        <position position="1"/>
    </location>
</feature>
<dbReference type="Pfam" id="PF00100">
    <property type="entry name" value="Zona_pellucida"/>
    <property type="match status" value="2"/>
</dbReference>
<dbReference type="PANTHER" id="PTHR14002:SF43">
    <property type="entry name" value="DELTA-LIKE PROTEIN"/>
    <property type="match status" value="1"/>
</dbReference>
<evidence type="ECO:0000256" key="2">
    <source>
        <dbReference type="ARBA" id="ARBA00022734"/>
    </source>
</evidence>